<gene>
    <name evidence="1" type="ORF">V3467_00665</name>
</gene>
<organism evidence="1 2">
    <name type="scientific">Flavobacterium covae</name>
    <dbReference type="NCBI Taxonomy" id="2906076"/>
    <lineage>
        <taxon>Bacteria</taxon>
        <taxon>Pseudomonadati</taxon>
        <taxon>Bacteroidota</taxon>
        <taxon>Flavobacteriia</taxon>
        <taxon>Flavobacteriales</taxon>
        <taxon>Flavobacteriaceae</taxon>
        <taxon>Flavobacterium</taxon>
    </lineage>
</organism>
<accession>A0ABW8PCR7</accession>
<reference evidence="1 2" key="1">
    <citation type="submission" date="2024-02" db="EMBL/GenBank/DDBJ databases">
        <title>Comparative Genomic Analysis of Flavobacterium Species Causing Columnaris Disease of Freshwater Fish in Thailand: Insights into Virulence and Resistance Mechanisms.</title>
        <authorList>
            <person name="Nguyen D."/>
            <person name="Chokmangmeepisarn P."/>
            <person name="Khianchaikhan K."/>
            <person name="Morishita M."/>
            <person name="Bunnoy A."/>
            <person name="Rodkhum C."/>
        </authorList>
    </citation>
    <scope>NUCLEOTIDE SEQUENCE [LARGE SCALE GENOMIC DNA]</scope>
    <source>
        <strain evidence="1 2">PCBSB2203</strain>
    </source>
</reference>
<protein>
    <submittedName>
        <fullName evidence="1">Uncharacterized protein</fullName>
    </submittedName>
</protein>
<proteinExistence type="predicted"/>
<name>A0ABW8PCR7_9FLAO</name>
<dbReference type="Proteomes" id="UP001621713">
    <property type="component" value="Unassembled WGS sequence"/>
</dbReference>
<dbReference type="EMBL" id="JAZHOJ010000001">
    <property type="protein sequence ID" value="MFK7002362.1"/>
    <property type="molecule type" value="Genomic_DNA"/>
</dbReference>
<keyword evidence="2" id="KW-1185">Reference proteome</keyword>
<sequence>MFRLFLHILFFSFAINSFSQEKLFFNRQEENSDVFFGMLTKKNNQFYIKKCSIISEEMLIVDEKGVQSTEILSRFKEIIKKGSKIQLETIATVKENKGNFSIHIIKIKNIIINKSCLLLDSLD</sequence>
<comment type="caution">
    <text evidence="1">The sequence shown here is derived from an EMBL/GenBank/DDBJ whole genome shotgun (WGS) entry which is preliminary data.</text>
</comment>
<evidence type="ECO:0000313" key="2">
    <source>
        <dbReference type="Proteomes" id="UP001621713"/>
    </source>
</evidence>
<dbReference type="RefSeq" id="WP_123861969.1">
    <property type="nucleotide sequence ID" value="NZ_JAZHOJ010000001.1"/>
</dbReference>
<evidence type="ECO:0000313" key="1">
    <source>
        <dbReference type="EMBL" id="MFK7002362.1"/>
    </source>
</evidence>